<evidence type="ECO:0000256" key="14">
    <source>
        <dbReference type="SAM" id="MobiDB-lite"/>
    </source>
</evidence>
<dbReference type="RefSeq" id="WP_053079792.1">
    <property type="nucleotide sequence ID" value="NZ_HF571038.1"/>
</dbReference>
<evidence type="ECO:0000256" key="1">
    <source>
        <dbReference type="ARBA" id="ARBA00007090"/>
    </source>
</evidence>
<evidence type="ECO:0000256" key="8">
    <source>
        <dbReference type="ARBA" id="ARBA00022960"/>
    </source>
</evidence>
<keyword evidence="6" id="KW-0808">Transferase</keyword>
<protein>
    <submittedName>
        <fullName evidence="18">Putative secreted penicillin-binding protein</fullName>
    </submittedName>
</protein>
<dbReference type="InterPro" id="IPR001460">
    <property type="entry name" value="PCN-bd_Tpept"/>
</dbReference>
<dbReference type="Pfam" id="PF00912">
    <property type="entry name" value="Transgly"/>
    <property type="match status" value="1"/>
</dbReference>
<feature type="region of interest" description="Disordered" evidence="14">
    <location>
        <begin position="649"/>
        <end position="768"/>
    </location>
</feature>
<dbReference type="GO" id="GO:0071555">
    <property type="term" value="P:cell wall organization"/>
    <property type="evidence" value="ECO:0007669"/>
    <property type="project" value="UniProtKB-KW"/>
</dbReference>
<evidence type="ECO:0000256" key="2">
    <source>
        <dbReference type="ARBA" id="ARBA00007739"/>
    </source>
</evidence>
<evidence type="ECO:0000256" key="3">
    <source>
        <dbReference type="ARBA" id="ARBA00022645"/>
    </source>
</evidence>
<dbReference type="GO" id="GO:0009002">
    <property type="term" value="F:serine-type D-Ala-D-Ala carboxypeptidase activity"/>
    <property type="evidence" value="ECO:0007669"/>
    <property type="project" value="UniProtKB-EC"/>
</dbReference>
<evidence type="ECO:0000256" key="9">
    <source>
        <dbReference type="ARBA" id="ARBA00022984"/>
    </source>
</evidence>
<keyword evidence="4" id="KW-0645">Protease</keyword>
<dbReference type="OrthoDB" id="9766909at2"/>
<dbReference type="GO" id="GO:0009252">
    <property type="term" value="P:peptidoglycan biosynthetic process"/>
    <property type="evidence" value="ECO:0007669"/>
    <property type="project" value="UniProtKB-KW"/>
</dbReference>
<comment type="similarity">
    <text evidence="1">In the C-terminal section; belongs to the transpeptidase family.</text>
</comment>
<dbReference type="Gene3D" id="3.40.710.10">
    <property type="entry name" value="DD-peptidase/beta-lactamase superfamily"/>
    <property type="match status" value="1"/>
</dbReference>
<keyword evidence="8" id="KW-0133">Cell shape</keyword>
<dbReference type="PANTHER" id="PTHR32282:SF34">
    <property type="entry name" value="PENICILLIN-BINDING PROTEIN 1A"/>
    <property type="match status" value="1"/>
</dbReference>
<evidence type="ECO:0000256" key="5">
    <source>
        <dbReference type="ARBA" id="ARBA00022676"/>
    </source>
</evidence>
<keyword evidence="3" id="KW-0121">Carboxypeptidase</keyword>
<dbReference type="EMBL" id="CAJC01000204">
    <property type="protein sequence ID" value="CCI54915.1"/>
    <property type="molecule type" value="Genomic_DNA"/>
</dbReference>
<keyword evidence="15" id="KW-1133">Transmembrane helix</keyword>
<feature type="transmembrane region" description="Helical" evidence="15">
    <location>
        <begin position="25"/>
        <end position="45"/>
    </location>
</feature>
<feature type="domain" description="Penicillin-binding protein transpeptidase" evidence="16">
    <location>
        <begin position="340"/>
        <end position="592"/>
    </location>
</feature>
<dbReference type="InterPro" id="IPR036950">
    <property type="entry name" value="PBP_transglycosylase"/>
</dbReference>
<organism evidence="18 19">
    <name type="scientific">Nostocoides jenkinsii Ben 74</name>
    <dbReference type="NCBI Taxonomy" id="1193518"/>
    <lineage>
        <taxon>Bacteria</taxon>
        <taxon>Bacillati</taxon>
        <taxon>Actinomycetota</taxon>
        <taxon>Actinomycetes</taxon>
        <taxon>Micrococcales</taxon>
        <taxon>Intrasporangiaceae</taxon>
        <taxon>Nostocoides</taxon>
    </lineage>
</organism>
<dbReference type="STRING" id="1193518.BN13_890009"/>
<keyword evidence="7" id="KW-0378">Hydrolase</keyword>
<dbReference type="GO" id="GO:0030288">
    <property type="term" value="C:outer membrane-bounded periplasmic space"/>
    <property type="evidence" value="ECO:0007669"/>
    <property type="project" value="TreeGrafter"/>
</dbReference>
<dbReference type="Pfam" id="PF00905">
    <property type="entry name" value="Transpeptidase"/>
    <property type="match status" value="1"/>
</dbReference>
<evidence type="ECO:0000313" key="18">
    <source>
        <dbReference type="EMBL" id="CCI54915.1"/>
    </source>
</evidence>
<evidence type="ECO:0000256" key="15">
    <source>
        <dbReference type="SAM" id="Phobius"/>
    </source>
</evidence>
<dbReference type="Gene3D" id="1.10.3810.10">
    <property type="entry name" value="Biosynthetic peptidoglycan transglycosylase-like"/>
    <property type="match status" value="1"/>
</dbReference>
<dbReference type="InterPro" id="IPR012338">
    <property type="entry name" value="Beta-lactam/transpept-like"/>
</dbReference>
<dbReference type="GO" id="GO:0008360">
    <property type="term" value="P:regulation of cell shape"/>
    <property type="evidence" value="ECO:0007669"/>
    <property type="project" value="UniProtKB-KW"/>
</dbReference>
<dbReference type="InterPro" id="IPR001264">
    <property type="entry name" value="Glyco_trans_51"/>
</dbReference>
<dbReference type="SUPFAM" id="SSF56601">
    <property type="entry name" value="beta-lactamase/transpeptidase-like"/>
    <property type="match status" value="1"/>
</dbReference>
<name>A0A077MFN5_9MICO</name>
<keyword evidence="9" id="KW-0573">Peptidoglycan synthesis</keyword>
<dbReference type="SUPFAM" id="SSF53955">
    <property type="entry name" value="Lysozyme-like"/>
    <property type="match status" value="1"/>
</dbReference>
<comment type="catalytic activity">
    <reaction evidence="12">
        <text>Preferential cleavage: (Ac)2-L-Lys-D-Ala-|-D-Ala. Also transpeptidation of peptidyl-alanyl moieties that are N-acyl substituents of D-alanine.</text>
        <dbReference type="EC" id="3.4.16.4"/>
    </reaction>
</comment>
<dbReference type="GO" id="GO:0008955">
    <property type="term" value="F:peptidoglycan glycosyltransferase activity"/>
    <property type="evidence" value="ECO:0007669"/>
    <property type="project" value="UniProtKB-EC"/>
</dbReference>
<keyword evidence="15" id="KW-0812">Transmembrane</keyword>
<proteinExistence type="inferred from homology"/>
<accession>A0A077MFN5</accession>
<dbReference type="InterPro" id="IPR023346">
    <property type="entry name" value="Lysozyme-like_dom_sf"/>
</dbReference>
<evidence type="ECO:0000259" key="16">
    <source>
        <dbReference type="Pfam" id="PF00905"/>
    </source>
</evidence>
<dbReference type="GO" id="GO:0006508">
    <property type="term" value="P:proteolysis"/>
    <property type="evidence" value="ECO:0007669"/>
    <property type="project" value="UniProtKB-KW"/>
</dbReference>
<gene>
    <name evidence="18" type="ORF">BN13_890009</name>
</gene>
<evidence type="ECO:0000259" key="17">
    <source>
        <dbReference type="Pfam" id="PF00912"/>
    </source>
</evidence>
<evidence type="ECO:0000313" key="19">
    <source>
        <dbReference type="Proteomes" id="UP000035720"/>
    </source>
</evidence>
<keyword evidence="11" id="KW-0961">Cell wall biogenesis/degradation</keyword>
<keyword evidence="10" id="KW-0511">Multifunctional enzyme</keyword>
<comment type="catalytic activity">
    <reaction evidence="13">
        <text>[GlcNAc-(1-&gt;4)-Mur2Ac(oyl-L-Ala-gamma-D-Glu-L-Lys-D-Ala-D-Ala)](n)-di-trans,octa-cis-undecaprenyl diphosphate + beta-D-GlcNAc-(1-&gt;4)-Mur2Ac(oyl-L-Ala-gamma-D-Glu-L-Lys-D-Ala-D-Ala)-di-trans,octa-cis-undecaprenyl diphosphate = [GlcNAc-(1-&gt;4)-Mur2Ac(oyl-L-Ala-gamma-D-Glu-L-Lys-D-Ala-D-Ala)](n+1)-di-trans,octa-cis-undecaprenyl diphosphate + di-trans,octa-cis-undecaprenyl diphosphate + H(+)</text>
        <dbReference type="Rhea" id="RHEA:23708"/>
        <dbReference type="Rhea" id="RHEA-COMP:9602"/>
        <dbReference type="Rhea" id="RHEA-COMP:9603"/>
        <dbReference type="ChEBI" id="CHEBI:15378"/>
        <dbReference type="ChEBI" id="CHEBI:58405"/>
        <dbReference type="ChEBI" id="CHEBI:60033"/>
        <dbReference type="ChEBI" id="CHEBI:78435"/>
        <dbReference type="EC" id="2.4.99.28"/>
    </reaction>
</comment>
<evidence type="ECO:0000256" key="13">
    <source>
        <dbReference type="ARBA" id="ARBA00049902"/>
    </source>
</evidence>
<dbReference type="AlphaFoldDB" id="A0A077MFN5"/>
<keyword evidence="5" id="KW-0328">Glycosyltransferase</keyword>
<evidence type="ECO:0000256" key="6">
    <source>
        <dbReference type="ARBA" id="ARBA00022679"/>
    </source>
</evidence>
<evidence type="ECO:0000256" key="11">
    <source>
        <dbReference type="ARBA" id="ARBA00023316"/>
    </source>
</evidence>
<dbReference type="PANTHER" id="PTHR32282">
    <property type="entry name" value="BINDING PROTEIN TRANSPEPTIDASE, PUTATIVE-RELATED"/>
    <property type="match status" value="1"/>
</dbReference>
<evidence type="ECO:0000256" key="10">
    <source>
        <dbReference type="ARBA" id="ARBA00023268"/>
    </source>
</evidence>
<feature type="domain" description="Glycosyl transferase family 51" evidence="17">
    <location>
        <begin position="70"/>
        <end position="244"/>
    </location>
</feature>
<dbReference type="Proteomes" id="UP000035720">
    <property type="component" value="Unassembled WGS sequence"/>
</dbReference>
<evidence type="ECO:0000256" key="12">
    <source>
        <dbReference type="ARBA" id="ARBA00034000"/>
    </source>
</evidence>
<evidence type="ECO:0000256" key="7">
    <source>
        <dbReference type="ARBA" id="ARBA00022801"/>
    </source>
</evidence>
<dbReference type="FunFam" id="1.10.3810.10:FF:000001">
    <property type="entry name" value="Penicillin-binding protein 1A"/>
    <property type="match status" value="1"/>
</dbReference>
<dbReference type="GO" id="GO:0008658">
    <property type="term" value="F:penicillin binding"/>
    <property type="evidence" value="ECO:0007669"/>
    <property type="project" value="InterPro"/>
</dbReference>
<reference evidence="18 19" key="1">
    <citation type="journal article" date="2013" name="ISME J.">
        <title>A metabolic model for members of the genus Tetrasphaera involved in enhanced biological phosphorus removal.</title>
        <authorList>
            <person name="Kristiansen R."/>
            <person name="Nguyen H.T.T."/>
            <person name="Saunders A.M."/>
            <person name="Nielsen J.L."/>
            <person name="Wimmer R."/>
            <person name="Le V.Q."/>
            <person name="McIlroy S.J."/>
            <person name="Petrovski S."/>
            <person name="Seviour R.J."/>
            <person name="Calteau A."/>
            <person name="Nielsen K.L."/>
            <person name="Nielsen P.H."/>
        </authorList>
    </citation>
    <scope>NUCLEOTIDE SEQUENCE [LARGE SCALE GENOMIC DNA]</scope>
    <source>
        <strain evidence="18 19">Ben 74</strain>
    </source>
</reference>
<dbReference type="InterPro" id="IPR050396">
    <property type="entry name" value="Glycosyltr_51/Transpeptidase"/>
</dbReference>
<sequence>MTETPAPPRPPKPPKKKRRWLRRTLWTIFALGLLGVVGLVVAYVVTPIPKANERALQQNSIIYYADGKTVLDRFSTVNRQNVSLDRVPEQVQKAFLAAEDRTFYTNSGISPKGIARSVWVGLKGGPQQGGSTITQQYVKNYYLTQDRTLTRKAKEIMISIKIDGEVPKDQILEDYLNTIYFGRGADGIQTAAQAYFGQGVQNLDVAQGALLAAIIRGPSFYDPQLGPEQKTLAEGRWNYVLDGMVAQGWLSAGERAKLTFPETRPISKSSGLTGPNGFVSEAIREELKTKLKLTDTDLALGGLRIVSTIDKQAQDAAIEAVKNGMPTGAGTEDLHVGLAAVAPGDGAVRAMYGGATYGSGPLGYFNTATDAGMQAGSTFKVWTMIAALERGIPLSTRFNSNSPIFLPEFASHEAGATAAAQAGEVQNFGNHSYGVVDMATATALSANTYYAQLNVEVSPEATKQMAGKAGIRAAGAQKTLGTNYANVFGTDLVRPLDQAAAYATIAAEGKYAAPYFIASVKGTGTFEINYKAKPKPKQVFAENVARDAIQAMHRVTQPGGTAAGAAALGRPAAGKTGTTSNNYSAWFDGFTPGQLAAAVGIYKGDGSLTPQNQMVNIGGYGEVTGATIPLTIWNAFMAGALDGQPIVQLPPPGNVTGGTPSIATTAPSMQSTPPPSSSSSSSSSSTSASESTSSTSGGTISSPPGSGTSTPPTSPTTPTTPTTPTDPGTSTSPSTPANTETPPAQSPTDTTTTPPAQSTDTPSPQQTV</sequence>
<feature type="compositionally biased region" description="Low complexity" evidence="14">
    <location>
        <begin position="663"/>
        <end position="768"/>
    </location>
</feature>
<comment type="caution">
    <text evidence="18">The sequence shown here is derived from an EMBL/GenBank/DDBJ whole genome shotgun (WGS) entry which is preliminary data.</text>
</comment>
<keyword evidence="19" id="KW-1185">Reference proteome</keyword>
<evidence type="ECO:0000256" key="4">
    <source>
        <dbReference type="ARBA" id="ARBA00022670"/>
    </source>
</evidence>
<keyword evidence="15" id="KW-0472">Membrane</keyword>
<comment type="similarity">
    <text evidence="2">In the N-terminal section; belongs to the glycosyltransferase 51 family.</text>
</comment>